<evidence type="ECO:0000313" key="1">
    <source>
        <dbReference type="EMBL" id="KAF9642818.1"/>
    </source>
</evidence>
<proteinExistence type="predicted"/>
<reference evidence="1" key="2">
    <citation type="journal article" date="2020" name="Nat. Commun.">
        <title>Large-scale genome sequencing of mycorrhizal fungi provides insights into the early evolution of symbiotic traits.</title>
        <authorList>
            <person name="Miyauchi S."/>
            <person name="Kiss E."/>
            <person name="Kuo A."/>
            <person name="Drula E."/>
            <person name="Kohler A."/>
            <person name="Sanchez-Garcia M."/>
            <person name="Morin E."/>
            <person name="Andreopoulos B."/>
            <person name="Barry K.W."/>
            <person name="Bonito G."/>
            <person name="Buee M."/>
            <person name="Carver A."/>
            <person name="Chen C."/>
            <person name="Cichocki N."/>
            <person name="Clum A."/>
            <person name="Culley D."/>
            <person name="Crous P.W."/>
            <person name="Fauchery L."/>
            <person name="Girlanda M."/>
            <person name="Hayes R.D."/>
            <person name="Keri Z."/>
            <person name="LaButti K."/>
            <person name="Lipzen A."/>
            <person name="Lombard V."/>
            <person name="Magnuson J."/>
            <person name="Maillard F."/>
            <person name="Murat C."/>
            <person name="Nolan M."/>
            <person name="Ohm R.A."/>
            <person name="Pangilinan J."/>
            <person name="Pereira M.F."/>
            <person name="Perotto S."/>
            <person name="Peter M."/>
            <person name="Pfister S."/>
            <person name="Riley R."/>
            <person name="Sitrit Y."/>
            <person name="Stielow J.B."/>
            <person name="Szollosi G."/>
            <person name="Zifcakova L."/>
            <person name="Stursova M."/>
            <person name="Spatafora J.W."/>
            <person name="Tedersoo L."/>
            <person name="Vaario L.M."/>
            <person name="Yamada A."/>
            <person name="Yan M."/>
            <person name="Wang P."/>
            <person name="Xu J."/>
            <person name="Bruns T."/>
            <person name="Baldrian P."/>
            <person name="Vilgalys R."/>
            <person name="Dunand C."/>
            <person name="Henrissat B."/>
            <person name="Grigoriev I.V."/>
            <person name="Hibbett D."/>
            <person name="Nagy L.G."/>
            <person name="Martin F.M."/>
        </authorList>
    </citation>
    <scope>NUCLEOTIDE SEQUENCE</scope>
    <source>
        <strain evidence="1">P2</strain>
    </source>
</reference>
<evidence type="ECO:0000313" key="2">
    <source>
        <dbReference type="Proteomes" id="UP000886501"/>
    </source>
</evidence>
<keyword evidence="2" id="KW-1185">Reference proteome</keyword>
<dbReference type="Proteomes" id="UP000886501">
    <property type="component" value="Unassembled WGS sequence"/>
</dbReference>
<gene>
    <name evidence="1" type="ORF">BDM02DRAFT_3192630</name>
</gene>
<name>A0ACB6Z0M3_THEGA</name>
<organism evidence="1 2">
    <name type="scientific">Thelephora ganbajun</name>
    <name type="common">Ganba fungus</name>
    <dbReference type="NCBI Taxonomy" id="370292"/>
    <lineage>
        <taxon>Eukaryota</taxon>
        <taxon>Fungi</taxon>
        <taxon>Dikarya</taxon>
        <taxon>Basidiomycota</taxon>
        <taxon>Agaricomycotina</taxon>
        <taxon>Agaricomycetes</taxon>
        <taxon>Thelephorales</taxon>
        <taxon>Thelephoraceae</taxon>
        <taxon>Thelephora</taxon>
    </lineage>
</organism>
<reference evidence="1" key="1">
    <citation type="submission" date="2019-10" db="EMBL/GenBank/DDBJ databases">
        <authorList>
            <consortium name="DOE Joint Genome Institute"/>
            <person name="Kuo A."/>
            <person name="Miyauchi S."/>
            <person name="Kiss E."/>
            <person name="Drula E."/>
            <person name="Kohler A."/>
            <person name="Sanchez-Garcia M."/>
            <person name="Andreopoulos B."/>
            <person name="Barry K.W."/>
            <person name="Bonito G."/>
            <person name="Buee M."/>
            <person name="Carver A."/>
            <person name="Chen C."/>
            <person name="Cichocki N."/>
            <person name="Clum A."/>
            <person name="Culley D."/>
            <person name="Crous P.W."/>
            <person name="Fauchery L."/>
            <person name="Girlanda M."/>
            <person name="Hayes R."/>
            <person name="Keri Z."/>
            <person name="Labutti K."/>
            <person name="Lipzen A."/>
            <person name="Lombard V."/>
            <person name="Magnuson J."/>
            <person name="Maillard F."/>
            <person name="Morin E."/>
            <person name="Murat C."/>
            <person name="Nolan M."/>
            <person name="Ohm R."/>
            <person name="Pangilinan J."/>
            <person name="Pereira M."/>
            <person name="Perotto S."/>
            <person name="Peter M."/>
            <person name="Riley R."/>
            <person name="Sitrit Y."/>
            <person name="Stielow B."/>
            <person name="Szollosi G."/>
            <person name="Zifcakova L."/>
            <person name="Stursova M."/>
            <person name="Spatafora J.W."/>
            <person name="Tedersoo L."/>
            <person name="Vaario L.-M."/>
            <person name="Yamada A."/>
            <person name="Yan M."/>
            <person name="Wang P."/>
            <person name="Xu J."/>
            <person name="Bruns T."/>
            <person name="Baldrian P."/>
            <person name="Vilgalys R."/>
            <person name="Henrissat B."/>
            <person name="Grigoriev I.V."/>
            <person name="Hibbett D."/>
            <person name="Nagy L.G."/>
            <person name="Martin F.M."/>
        </authorList>
    </citation>
    <scope>NUCLEOTIDE SEQUENCE</scope>
    <source>
        <strain evidence="1">P2</strain>
    </source>
</reference>
<sequence length="115" mass="12714">MDWAMAKITSQYAGHLRAIAWRNNELPRDPHYNYLKANSAKWHKDAPQGSCLGLTECQADVSNGESQDPDPSLPNVNTDADEEMMDSPGLFGFNNPSSDENESGIDDDLDLEGQE</sequence>
<protein>
    <submittedName>
        <fullName evidence="1">Uncharacterized protein</fullName>
    </submittedName>
</protein>
<accession>A0ACB6Z0M3</accession>
<dbReference type="EMBL" id="MU118347">
    <property type="protein sequence ID" value="KAF9642818.1"/>
    <property type="molecule type" value="Genomic_DNA"/>
</dbReference>
<comment type="caution">
    <text evidence="1">The sequence shown here is derived from an EMBL/GenBank/DDBJ whole genome shotgun (WGS) entry which is preliminary data.</text>
</comment>